<dbReference type="GO" id="GO:0035267">
    <property type="term" value="C:NuA4 histone acetyltransferase complex"/>
    <property type="evidence" value="ECO:0007669"/>
    <property type="project" value="TreeGrafter"/>
</dbReference>
<proteinExistence type="predicted"/>
<feature type="compositionally biased region" description="Acidic residues" evidence="4">
    <location>
        <begin position="253"/>
        <end position="262"/>
    </location>
</feature>
<dbReference type="Proteomes" id="UP000218334">
    <property type="component" value="Unassembled WGS sequence"/>
</dbReference>
<feature type="compositionally biased region" description="Acidic residues" evidence="4">
    <location>
        <begin position="318"/>
        <end position="328"/>
    </location>
</feature>
<gene>
    <name evidence="6" type="ORF">ARMSODRAFT_956451</name>
</gene>
<evidence type="ECO:0000256" key="3">
    <source>
        <dbReference type="SAM" id="Coils"/>
    </source>
</evidence>
<evidence type="ECO:0000256" key="4">
    <source>
        <dbReference type="SAM" id="MobiDB-lite"/>
    </source>
</evidence>
<dbReference type="PANTHER" id="PTHR15398">
    <property type="entry name" value="BROMODOMAIN-CONTAINING PROTEIN 8"/>
    <property type="match status" value="1"/>
</dbReference>
<sequence length="518" mass="57985">MSTRRRSHAASVDMNRLSKLDRLILAQAVWEIGTEWTAIAKILSKHPLLSHPKPFFTAQSCAVMYNSLIMEAELDISEENNEPKADVNLKLAKHQYVARYQELREDISAEEAKFKKILAEIEEIRSGSWDDKIRADISGAPGDEITPIPEPTTEETPVPELDVTMAATTTLPTELDAPVDNIMSLEVPPDDNVSDAPPREDSPKLPQEVMGTPPQDLTSLSEDSVEPEVMQAEEVSHQPVEGYESEPHSPPEVDADMAEQPEDTPKAADLDEDGSTSGDEPLQATRKSTRRRRPSSTALAQTKTVKGRRQRRGTSVPEDGDTLPEEVEMVATPQQEEQPDSPGADAVATRRSKRKASNPEPSDVIRDKKRLRETSEPADDDEPGPSGARTRRRGDRTEEQVALKRFQNVIGMLHSQISQHRSGNIFHNPIKASEAPDYRDIVKRPVDLKTIKAKIKDGVISNSLEYQRDIYLMFANAMMYNRPGSDIYSMTEDMMYESEVMINTHRQTEGYLSNRKTH</sequence>
<dbReference type="Gene3D" id="1.20.920.10">
    <property type="entry name" value="Bromodomain-like"/>
    <property type="match status" value="1"/>
</dbReference>
<dbReference type="AlphaFoldDB" id="A0A2H3C2Y5"/>
<dbReference type="PANTHER" id="PTHR15398:SF4">
    <property type="entry name" value="BROMODOMAIN-CONTAINING PROTEIN 8 ISOFORM X1"/>
    <property type="match status" value="1"/>
</dbReference>
<dbReference type="InterPro" id="IPR036427">
    <property type="entry name" value="Bromodomain-like_sf"/>
</dbReference>
<feature type="region of interest" description="Disordered" evidence="4">
    <location>
        <begin position="172"/>
        <end position="399"/>
    </location>
</feature>
<dbReference type="GO" id="GO:0006325">
    <property type="term" value="P:chromatin organization"/>
    <property type="evidence" value="ECO:0007669"/>
    <property type="project" value="UniProtKB-ARBA"/>
</dbReference>
<dbReference type="Pfam" id="PF00439">
    <property type="entry name" value="Bromodomain"/>
    <property type="match status" value="1"/>
</dbReference>
<dbReference type="SMART" id="SM00297">
    <property type="entry name" value="BROMO"/>
    <property type="match status" value="1"/>
</dbReference>
<feature type="compositionally biased region" description="Basic and acidic residues" evidence="4">
    <location>
        <begin position="363"/>
        <end position="375"/>
    </location>
</feature>
<organism evidence="6 7">
    <name type="scientific">Armillaria solidipes</name>
    <dbReference type="NCBI Taxonomy" id="1076256"/>
    <lineage>
        <taxon>Eukaryota</taxon>
        <taxon>Fungi</taxon>
        <taxon>Dikarya</taxon>
        <taxon>Basidiomycota</taxon>
        <taxon>Agaricomycotina</taxon>
        <taxon>Agaricomycetes</taxon>
        <taxon>Agaricomycetidae</taxon>
        <taxon>Agaricales</taxon>
        <taxon>Marasmiineae</taxon>
        <taxon>Physalacriaceae</taxon>
        <taxon>Armillaria</taxon>
    </lineage>
</organism>
<dbReference type="CDD" id="cd04369">
    <property type="entry name" value="Bromodomain"/>
    <property type="match status" value="1"/>
</dbReference>
<evidence type="ECO:0000256" key="2">
    <source>
        <dbReference type="PROSITE-ProRule" id="PRU00035"/>
    </source>
</evidence>
<keyword evidence="7" id="KW-1185">Reference proteome</keyword>
<name>A0A2H3C2Y5_9AGAR</name>
<dbReference type="PROSITE" id="PS50014">
    <property type="entry name" value="BROMODOMAIN_2"/>
    <property type="match status" value="1"/>
</dbReference>
<accession>A0A2H3C2Y5</accession>
<feature type="domain" description="Bromo" evidence="5">
    <location>
        <begin position="418"/>
        <end position="488"/>
    </location>
</feature>
<evidence type="ECO:0000259" key="5">
    <source>
        <dbReference type="PROSITE" id="PS50014"/>
    </source>
</evidence>
<keyword evidence="1 2" id="KW-0103">Bromodomain</keyword>
<reference evidence="7" key="1">
    <citation type="journal article" date="2017" name="Nat. Ecol. Evol.">
        <title>Genome expansion and lineage-specific genetic innovations in the forest pathogenic fungi Armillaria.</title>
        <authorList>
            <person name="Sipos G."/>
            <person name="Prasanna A.N."/>
            <person name="Walter M.C."/>
            <person name="O'Connor E."/>
            <person name="Balint B."/>
            <person name="Krizsan K."/>
            <person name="Kiss B."/>
            <person name="Hess J."/>
            <person name="Varga T."/>
            <person name="Slot J."/>
            <person name="Riley R."/>
            <person name="Boka B."/>
            <person name="Rigling D."/>
            <person name="Barry K."/>
            <person name="Lee J."/>
            <person name="Mihaltcheva S."/>
            <person name="LaButti K."/>
            <person name="Lipzen A."/>
            <person name="Waldron R."/>
            <person name="Moloney N.M."/>
            <person name="Sperisen C."/>
            <person name="Kredics L."/>
            <person name="Vagvoelgyi C."/>
            <person name="Patrignani A."/>
            <person name="Fitzpatrick D."/>
            <person name="Nagy I."/>
            <person name="Doyle S."/>
            <person name="Anderson J.B."/>
            <person name="Grigoriev I.V."/>
            <person name="Gueldener U."/>
            <person name="Muensterkoetter M."/>
            <person name="Nagy L.G."/>
        </authorList>
    </citation>
    <scope>NUCLEOTIDE SEQUENCE [LARGE SCALE GENOMIC DNA]</scope>
    <source>
        <strain evidence="7">28-4</strain>
    </source>
</reference>
<evidence type="ECO:0000313" key="7">
    <source>
        <dbReference type="Proteomes" id="UP000218334"/>
    </source>
</evidence>
<dbReference type="EMBL" id="KZ293428">
    <property type="protein sequence ID" value="PBK69666.1"/>
    <property type="molecule type" value="Genomic_DNA"/>
</dbReference>
<dbReference type="STRING" id="1076256.A0A2H3C2Y5"/>
<dbReference type="InterPro" id="IPR001487">
    <property type="entry name" value="Bromodomain"/>
</dbReference>
<protein>
    <recommendedName>
        <fullName evidence="5">Bromo domain-containing protein</fullName>
    </recommendedName>
</protein>
<dbReference type="PRINTS" id="PR00503">
    <property type="entry name" value="BROMODOMAIN"/>
</dbReference>
<feature type="coiled-coil region" evidence="3">
    <location>
        <begin position="93"/>
        <end position="120"/>
    </location>
</feature>
<feature type="region of interest" description="Disordered" evidence="4">
    <location>
        <begin position="136"/>
        <end position="156"/>
    </location>
</feature>
<evidence type="ECO:0000313" key="6">
    <source>
        <dbReference type="EMBL" id="PBK69666.1"/>
    </source>
</evidence>
<evidence type="ECO:0000256" key="1">
    <source>
        <dbReference type="ARBA" id="ARBA00023117"/>
    </source>
</evidence>
<dbReference type="SUPFAM" id="SSF47370">
    <property type="entry name" value="Bromodomain"/>
    <property type="match status" value="1"/>
</dbReference>
<keyword evidence="3" id="KW-0175">Coiled coil</keyword>